<feature type="non-terminal residue" evidence="3">
    <location>
        <position position="198"/>
    </location>
</feature>
<protein>
    <submittedName>
        <fullName evidence="3">Uncharacterized protein</fullName>
    </submittedName>
</protein>
<dbReference type="OrthoDB" id="10288788at2759"/>
<dbReference type="AlphaFoldDB" id="A0A813LHV6"/>
<comment type="caution">
    <text evidence="3">The sequence shown here is derived from an EMBL/GenBank/DDBJ whole genome shotgun (WGS) entry which is preliminary data.</text>
</comment>
<accession>A0A813LHV6</accession>
<dbReference type="Proteomes" id="UP000654075">
    <property type="component" value="Unassembled WGS sequence"/>
</dbReference>
<dbReference type="Proteomes" id="UP000626109">
    <property type="component" value="Unassembled WGS sequence"/>
</dbReference>
<organism evidence="3 4">
    <name type="scientific">Polarella glacialis</name>
    <name type="common">Dinoflagellate</name>
    <dbReference type="NCBI Taxonomy" id="89957"/>
    <lineage>
        <taxon>Eukaryota</taxon>
        <taxon>Sar</taxon>
        <taxon>Alveolata</taxon>
        <taxon>Dinophyceae</taxon>
        <taxon>Suessiales</taxon>
        <taxon>Suessiaceae</taxon>
        <taxon>Polarella</taxon>
    </lineage>
</organism>
<feature type="region of interest" description="Disordered" evidence="1">
    <location>
        <begin position="141"/>
        <end position="171"/>
    </location>
</feature>
<gene>
    <name evidence="2" type="ORF">PGLA1383_LOCUS12644</name>
    <name evidence="3" type="ORF">PGLA2088_LOCUS47320</name>
</gene>
<keyword evidence="5" id="KW-1185">Reference proteome</keyword>
<dbReference type="EMBL" id="CAJNNV010006778">
    <property type="protein sequence ID" value="CAE8594069.1"/>
    <property type="molecule type" value="Genomic_DNA"/>
</dbReference>
<evidence type="ECO:0000256" key="1">
    <source>
        <dbReference type="SAM" id="MobiDB-lite"/>
    </source>
</evidence>
<evidence type="ECO:0000313" key="5">
    <source>
        <dbReference type="Proteomes" id="UP000654075"/>
    </source>
</evidence>
<dbReference type="EMBL" id="CAJNNW010036454">
    <property type="protein sequence ID" value="CAE8734481.1"/>
    <property type="molecule type" value="Genomic_DNA"/>
</dbReference>
<reference evidence="3" key="1">
    <citation type="submission" date="2021-02" db="EMBL/GenBank/DDBJ databases">
        <authorList>
            <person name="Dougan E. K."/>
            <person name="Rhodes N."/>
            <person name="Thang M."/>
            <person name="Chan C."/>
        </authorList>
    </citation>
    <scope>NUCLEOTIDE SEQUENCE</scope>
</reference>
<evidence type="ECO:0000313" key="3">
    <source>
        <dbReference type="EMBL" id="CAE8734481.1"/>
    </source>
</evidence>
<sequence length="198" mass="22111">PNMTLQMDDNRKYQPHEWLLVQKTEYNKETKSRLMLTYGDFSKLMEQMDDGEVLPAKVREGVAVMAENQPLSLISKGWNSRPGWKNQKVDTTTESRIPFQAPAPERQNTPSTPTMRRAASGSQLALSDSCSTRQLRFLKTPSAPFGLGLQRSERPKEGRTPGNLDSPLGRTGLMMTEPQCLKFDGCSRTGSTGLIFGD</sequence>
<evidence type="ECO:0000313" key="4">
    <source>
        <dbReference type="Proteomes" id="UP000626109"/>
    </source>
</evidence>
<evidence type="ECO:0000313" key="2">
    <source>
        <dbReference type="EMBL" id="CAE8594069.1"/>
    </source>
</evidence>
<proteinExistence type="predicted"/>
<name>A0A813LHV6_POLGL</name>